<reference evidence="4 5" key="1">
    <citation type="journal article" date="2014" name="Genome Biol. Evol.">
        <title>The genome of the myxosporean Thelohanellus kitauei shows adaptations to nutrient acquisition within its fish host.</title>
        <authorList>
            <person name="Yang Y."/>
            <person name="Xiong J."/>
            <person name="Zhou Z."/>
            <person name="Huo F."/>
            <person name="Miao W."/>
            <person name="Ran C."/>
            <person name="Liu Y."/>
            <person name="Zhang J."/>
            <person name="Feng J."/>
            <person name="Wang M."/>
            <person name="Wang M."/>
            <person name="Wang L."/>
            <person name="Yao B."/>
        </authorList>
    </citation>
    <scope>NUCLEOTIDE SEQUENCE [LARGE SCALE GENOMIC DNA]</scope>
    <source>
        <strain evidence="4">Wuqing</strain>
    </source>
</reference>
<dbReference type="GO" id="GO:0004867">
    <property type="term" value="F:serine-type endopeptidase inhibitor activity"/>
    <property type="evidence" value="ECO:0007669"/>
    <property type="project" value="InterPro"/>
</dbReference>
<keyword evidence="5" id="KW-1185">Reference proteome</keyword>
<dbReference type="AlphaFoldDB" id="A0A0C2IMM6"/>
<dbReference type="PANTHER" id="PTHR11461:SF211">
    <property type="entry name" value="GH10112P-RELATED"/>
    <property type="match status" value="1"/>
</dbReference>
<dbReference type="CDD" id="cd00172">
    <property type="entry name" value="serpin"/>
    <property type="match status" value="1"/>
</dbReference>
<dbReference type="OrthoDB" id="5966977at2759"/>
<gene>
    <name evidence="4" type="ORF">RF11_01915</name>
</gene>
<dbReference type="GO" id="GO:0005615">
    <property type="term" value="C:extracellular space"/>
    <property type="evidence" value="ECO:0007669"/>
    <property type="project" value="InterPro"/>
</dbReference>
<dbReference type="EMBL" id="JWZT01003493">
    <property type="protein sequence ID" value="KII66649.1"/>
    <property type="molecule type" value="Genomic_DNA"/>
</dbReference>
<dbReference type="OMA" id="EMMSMWA"/>
<dbReference type="Pfam" id="PF00079">
    <property type="entry name" value="Serpin"/>
    <property type="match status" value="1"/>
</dbReference>
<dbReference type="PANTHER" id="PTHR11461">
    <property type="entry name" value="SERINE PROTEASE INHIBITOR, SERPIN"/>
    <property type="match status" value="1"/>
</dbReference>
<evidence type="ECO:0000313" key="5">
    <source>
        <dbReference type="Proteomes" id="UP000031668"/>
    </source>
</evidence>
<dbReference type="InterPro" id="IPR042178">
    <property type="entry name" value="Serpin_sf_1"/>
</dbReference>
<dbReference type="PROSITE" id="PS00284">
    <property type="entry name" value="SERPIN"/>
    <property type="match status" value="1"/>
</dbReference>
<comment type="caution">
    <text evidence="4">The sequence shown here is derived from an EMBL/GenBank/DDBJ whole genome shotgun (WGS) entry which is preliminary data.</text>
</comment>
<protein>
    <submittedName>
        <fullName evidence="4">Glia-derived nexin</fullName>
    </submittedName>
</protein>
<dbReference type="SUPFAM" id="SSF56574">
    <property type="entry name" value="Serpins"/>
    <property type="match status" value="1"/>
</dbReference>
<dbReference type="Gene3D" id="3.30.497.10">
    <property type="entry name" value="Antithrombin, subunit I, domain 2"/>
    <property type="match status" value="1"/>
</dbReference>
<proteinExistence type="inferred from homology"/>
<evidence type="ECO:0000313" key="4">
    <source>
        <dbReference type="EMBL" id="KII66649.1"/>
    </source>
</evidence>
<dbReference type="InterPro" id="IPR042185">
    <property type="entry name" value="Serpin_sf_2"/>
</dbReference>
<dbReference type="Proteomes" id="UP000031668">
    <property type="component" value="Unassembled WGS sequence"/>
</dbReference>
<dbReference type="InterPro" id="IPR000215">
    <property type="entry name" value="Serpin_fam"/>
</dbReference>
<dbReference type="InterPro" id="IPR036186">
    <property type="entry name" value="Serpin_sf"/>
</dbReference>
<dbReference type="InterPro" id="IPR023795">
    <property type="entry name" value="Serpin_CS"/>
</dbReference>
<comment type="similarity">
    <text evidence="1 2">Belongs to the serpin family.</text>
</comment>
<accession>A0A0C2IMM6</accession>
<evidence type="ECO:0000259" key="3">
    <source>
        <dbReference type="SMART" id="SM00093"/>
    </source>
</evidence>
<evidence type="ECO:0000256" key="2">
    <source>
        <dbReference type="RuleBase" id="RU000411"/>
    </source>
</evidence>
<feature type="domain" description="Serpin" evidence="3">
    <location>
        <begin position="11"/>
        <end position="408"/>
    </location>
</feature>
<sequence>MSADMVNRFTSNILNELYASQNRTGNVALSGISLYLLLGAINVGLKGRSHEQLQGLLAKNFDNTFDNETWVNSDNAEKWNSLSYMAQYISSMKSVLFYSCPLNQRYQQISDLIFRLHKIKINFSNISEASPIIKKWASRNTNGWIRNIFDESTLSKDVMIFIYSLFIRAVWRTQFNPSLTKQEIFFDDKGKPQEVPMMNQGGMYLVYDLPDHNFWILFNHFTDSFLISITVLPRDDYSIDDVLKKIKVFLMFKQLDEMHIYLSRAMMKYVSFKMPRFKILVLNDYVTTLMHFGITDIFHGHLADFGNMTNHSVFIRNMKQCINISIDESGVNANDYNEATVEESLIETKEDFEEIARISPSDLFEDIAHTDERSHAKTDEFYLNRPFLFFLYSSPARLVHFSAVVNNLNGT</sequence>
<dbReference type="Gene3D" id="2.30.39.10">
    <property type="entry name" value="Alpha-1-antitrypsin, domain 1"/>
    <property type="match status" value="1"/>
</dbReference>
<dbReference type="InterPro" id="IPR023796">
    <property type="entry name" value="Serpin_dom"/>
</dbReference>
<organism evidence="4 5">
    <name type="scientific">Thelohanellus kitauei</name>
    <name type="common">Myxosporean</name>
    <dbReference type="NCBI Taxonomy" id="669202"/>
    <lineage>
        <taxon>Eukaryota</taxon>
        <taxon>Metazoa</taxon>
        <taxon>Cnidaria</taxon>
        <taxon>Myxozoa</taxon>
        <taxon>Myxosporea</taxon>
        <taxon>Bivalvulida</taxon>
        <taxon>Platysporina</taxon>
        <taxon>Myxobolidae</taxon>
        <taxon>Thelohanellus</taxon>
    </lineage>
</organism>
<dbReference type="SMART" id="SM00093">
    <property type="entry name" value="SERPIN"/>
    <property type="match status" value="1"/>
</dbReference>
<evidence type="ECO:0000256" key="1">
    <source>
        <dbReference type="ARBA" id="ARBA00009500"/>
    </source>
</evidence>
<name>A0A0C2IMM6_THEKT</name>